<evidence type="ECO:0000313" key="1">
    <source>
        <dbReference type="EMBL" id="MCG7941117.1"/>
    </source>
</evidence>
<organism evidence="1 2">
    <name type="scientific">Candidatus Thiodiazotropha lotti</name>
    <dbReference type="NCBI Taxonomy" id="2792787"/>
    <lineage>
        <taxon>Bacteria</taxon>
        <taxon>Pseudomonadati</taxon>
        <taxon>Pseudomonadota</taxon>
        <taxon>Gammaproteobacteria</taxon>
        <taxon>Chromatiales</taxon>
        <taxon>Sedimenticolaceae</taxon>
        <taxon>Candidatus Thiodiazotropha</taxon>
    </lineage>
</organism>
<gene>
    <name evidence="1" type="ORF">JAZ04_19970</name>
</gene>
<dbReference type="EMBL" id="JAEPDI010000020">
    <property type="protein sequence ID" value="MCG7941117.1"/>
    <property type="molecule type" value="Genomic_DNA"/>
</dbReference>
<dbReference type="SUPFAM" id="SSF51658">
    <property type="entry name" value="Xylose isomerase-like"/>
    <property type="match status" value="1"/>
</dbReference>
<dbReference type="Proteomes" id="UP000886687">
    <property type="component" value="Unassembled WGS sequence"/>
</dbReference>
<comment type="caution">
    <text evidence="1">The sequence shown here is derived from an EMBL/GenBank/DDBJ whole genome shotgun (WGS) entry which is preliminary data.</text>
</comment>
<dbReference type="PANTHER" id="PTHR42194">
    <property type="entry name" value="UPF0276 PROTEIN HI_1600"/>
    <property type="match status" value="1"/>
</dbReference>
<evidence type="ECO:0000313" key="2">
    <source>
        <dbReference type="Proteomes" id="UP000886687"/>
    </source>
</evidence>
<protein>
    <submittedName>
        <fullName evidence="1">DUF692 domain-containing protein</fullName>
    </submittedName>
</protein>
<name>A0A9E4N133_9GAMM</name>
<proteinExistence type="predicted"/>
<dbReference type="NCBIfam" id="NF003818">
    <property type="entry name" value="PRK05409.1"/>
    <property type="match status" value="1"/>
</dbReference>
<reference evidence="1" key="1">
    <citation type="journal article" date="2021" name="Proc. Natl. Acad. Sci. U.S.A.">
        <title>Global biogeography of chemosynthetic symbionts reveals both localized and globally distributed symbiont groups. .</title>
        <authorList>
            <person name="Osvatic J.T."/>
            <person name="Wilkins L.G.E."/>
            <person name="Leibrecht L."/>
            <person name="Leray M."/>
            <person name="Zauner S."/>
            <person name="Polzin J."/>
            <person name="Camacho Y."/>
            <person name="Gros O."/>
            <person name="van Gils J.A."/>
            <person name="Eisen J.A."/>
            <person name="Petersen J.M."/>
            <person name="Yuen B."/>
        </authorList>
    </citation>
    <scope>NUCLEOTIDE SEQUENCE</scope>
    <source>
        <strain evidence="1">MAGL173</strain>
    </source>
</reference>
<dbReference type="PANTHER" id="PTHR42194:SF1">
    <property type="entry name" value="UPF0276 PROTEIN HI_1600"/>
    <property type="match status" value="1"/>
</dbReference>
<sequence length="271" mass="29815">MSGVGIGLRDPHFEQLMAAEHGVPWVELLADNFLARGGLAPRQLERIADRYALTLHCVGMNLGGSEPLDLGYLGGIRAIAERTAPAWVSDHLCFTRCHGHHYHDLLPLPYSEESVQHIAARIHQVQDFLGRRLVVENVSAYLCADAPLSEAEFVAAVCDEADCELLLDVNNLYVNQVNLGLDAATAIAQVPLHRVREVHLAGYEDKGDYLIDAHNNRVSKPVWALFRQVACALPSVPVCIEWDNDIPPLDVLLDEALRASRILDEAARAVA</sequence>
<dbReference type="InterPro" id="IPR007801">
    <property type="entry name" value="MbnB/TglH/ChrH"/>
</dbReference>
<dbReference type="Gene3D" id="3.20.20.150">
    <property type="entry name" value="Divalent-metal-dependent TIM barrel enzymes"/>
    <property type="match status" value="1"/>
</dbReference>
<dbReference type="Pfam" id="PF05114">
    <property type="entry name" value="MbnB_TglH_ChrH"/>
    <property type="match status" value="1"/>
</dbReference>
<dbReference type="AlphaFoldDB" id="A0A9E4N133"/>
<dbReference type="InterPro" id="IPR036237">
    <property type="entry name" value="Xyl_isomerase-like_sf"/>
</dbReference>
<accession>A0A9E4N133</accession>